<comment type="caution">
    <text evidence="1">The sequence shown here is derived from an EMBL/GenBank/DDBJ whole genome shotgun (WGS) entry which is preliminary data.</text>
</comment>
<dbReference type="AlphaFoldDB" id="A0AAN8TC37"/>
<proteinExistence type="predicted"/>
<dbReference type="Proteomes" id="UP001371456">
    <property type="component" value="Unassembled WGS sequence"/>
</dbReference>
<sequence length="19" mass="2113">MSIETPDAVNHLEDSNNNI</sequence>
<keyword evidence="2" id="KW-1185">Reference proteome</keyword>
<gene>
    <name evidence="1" type="ORF">RDI58_018530</name>
</gene>
<accession>A0AAN8TC37</accession>
<name>A0AAN8TC37_SOLBU</name>
<evidence type="ECO:0000313" key="2">
    <source>
        <dbReference type="Proteomes" id="UP001371456"/>
    </source>
</evidence>
<reference evidence="1 2" key="1">
    <citation type="submission" date="2024-02" db="EMBL/GenBank/DDBJ databases">
        <title>de novo genome assembly of Solanum bulbocastanum strain 11H21.</title>
        <authorList>
            <person name="Hosaka A.J."/>
        </authorList>
    </citation>
    <scope>NUCLEOTIDE SEQUENCE [LARGE SCALE GENOMIC DNA]</scope>
    <source>
        <tissue evidence="1">Young leaves</tissue>
    </source>
</reference>
<evidence type="ECO:0000313" key="1">
    <source>
        <dbReference type="EMBL" id="KAK6785075.1"/>
    </source>
</evidence>
<protein>
    <submittedName>
        <fullName evidence="1">Uncharacterized protein</fullName>
    </submittedName>
</protein>
<organism evidence="1 2">
    <name type="scientific">Solanum bulbocastanum</name>
    <name type="common">Wild potato</name>
    <dbReference type="NCBI Taxonomy" id="147425"/>
    <lineage>
        <taxon>Eukaryota</taxon>
        <taxon>Viridiplantae</taxon>
        <taxon>Streptophyta</taxon>
        <taxon>Embryophyta</taxon>
        <taxon>Tracheophyta</taxon>
        <taxon>Spermatophyta</taxon>
        <taxon>Magnoliopsida</taxon>
        <taxon>eudicotyledons</taxon>
        <taxon>Gunneridae</taxon>
        <taxon>Pentapetalae</taxon>
        <taxon>asterids</taxon>
        <taxon>lamiids</taxon>
        <taxon>Solanales</taxon>
        <taxon>Solanaceae</taxon>
        <taxon>Solanoideae</taxon>
        <taxon>Solaneae</taxon>
        <taxon>Solanum</taxon>
    </lineage>
</organism>
<dbReference type="EMBL" id="JBANQN010000007">
    <property type="protein sequence ID" value="KAK6785075.1"/>
    <property type="molecule type" value="Genomic_DNA"/>
</dbReference>